<keyword evidence="2" id="KW-0805">Transcription regulation</keyword>
<dbReference type="CDD" id="cd00383">
    <property type="entry name" value="trans_reg_C"/>
    <property type="match status" value="1"/>
</dbReference>
<comment type="caution">
    <text evidence="10">The sequence shown here is derived from an EMBL/GenBank/DDBJ whole genome shotgun (WGS) entry which is preliminary data.</text>
</comment>
<dbReference type="EMBL" id="QGQD01000096">
    <property type="protein sequence ID" value="TLC98411.1"/>
    <property type="molecule type" value="Genomic_DNA"/>
</dbReference>
<evidence type="ECO:0000256" key="1">
    <source>
        <dbReference type="ARBA" id="ARBA00018672"/>
    </source>
</evidence>
<dbReference type="PROSITE" id="PS51755">
    <property type="entry name" value="OMPR_PHOB"/>
    <property type="match status" value="1"/>
</dbReference>
<dbReference type="GO" id="GO:0032993">
    <property type="term" value="C:protein-DNA complex"/>
    <property type="evidence" value="ECO:0007669"/>
    <property type="project" value="TreeGrafter"/>
</dbReference>
<protein>
    <recommendedName>
        <fullName evidence="1">Stage 0 sporulation protein A homolog</fullName>
    </recommendedName>
</protein>
<dbReference type="STRING" id="180332.GCA_000797495_00651"/>
<dbReference type="OrthoDB" id="9790442at2"/>
<dbReference type="SUPFAM" id="SSF52172">
    <property type="entry name" value="CheY-like"/>
    <property type="match status" value="1"/>
</dbReference>
<dbReference type="GO" id="GO:0000156">
    <property type="term" value="F:phosphorelay response regulator activity"/>
    <property type="evidence" value="ECO:0007669"/>
    <property type="project" value="TreeGrafter"/>
</dbReference>
<dbReference type="InterPro" id="IPR039420">
    <property type="entry name" value="WalR-like"/>
</dbReference>
<evidence type="ECO:0000313" key="10">
    <source>
        <dbReference type="EMBL" id="TLC98411.1"/>
    </source>
</evidence>
<feature type="DNA-binding region" description="OmpR/PhoB-type" evidence="7">
    <location>
        <begin position="125"/>
        <end position="221"/>
    </location>
</feature>
<evidence type="ECO:0000256" key="2">
    <source>
        <dbReference type="ARBA" id="ARBA00023015"/>
    </source>
</evidence>
<name>A0A4U8Q146_9FIRM</name>
<dbReference type="Proteomes" id="UP000306509">
    <property type="component" value="Unassembled WGS sequence"/>
</dbReference>
<evidence type="ECO:0000259" key="9">
    <source>
        <dbReference type="PROSITE" id="PS51755"/>
    </source>
</evidence>
<evidence type="ECO:0000256" key="6">
    <source>
        <dbReference type="PROSITE-ProRule" id="PRU00169"/>
    </source>
</evidence>
<keyword evidence="4" id="KW-0804">Transcription</keyword>
<dbReference type="InterPro" id="IPR001867">
    <property type="entry name" value="OmpR/PhoB-type_DNA-bd"/>
</dbReference>
<sequence length="221" mass="25849">MKLLLIEDDRILCRELARELGSNGYEVKLADDFDRIEDLVKKGDFKLILLDISLPGRDGYEICRSIRHFSKIPIMFLTSRDSDMDELYGMTLGGDDYIRKPYNMPILLARIAALLRRSGFGLSEDRRLLWEDFTLWPSKGKLCRGEREIILTRQETLLLSYLFSHPQEIVKRVDLIEELWDNQVYIDDNTLSVHMTRLRSKLKELDAGDLIQTRYGQGYQL</sequence>
<gene>
    <name evidence="10" type="primary">graR_4</name>
    <name evidence="10" type="ORF">DSM106044_04749</name>
</gene>
<dbReference type="InterPro" id="IPR036388">
    <property type="entry name" value="WH-like_DNA-bd_sf"/>
</dbReference>
<keyword evidence="3 7" id="KW-0238">DNA-binding</keyword>
<comment type="function">
    <text evidence="5">May play the central regulatory role in sporulation. It may be an element of the effector pathway responsible for the activation of sporulation genes in response to nutritional stress. Spo0A may act in concert with spo0H (a sigma factor) to control the expression of some genes that are critical to the sporulation process.</text>
</comment>
<feature type="domain" description="Response regulatory" evidence="8">
    <location>
        <begin position="2"/>
        <end position="115"/>
    </location>
</feature>
<dbReference type="AlphaFoldDB" id="A0A4U8Q146"/>
<proteinExistence type="predicted"/>
<dbReference type="SMART" id="SM00448">
    <property type="entry name" value="REC"/>
    <property type="match status" value="1"/>
</dbReference>
<dbReference type="InterPro" id="IPR001789">
    <property type="entry name" value="Sig_transdc_resp-reg_receiver"/>
</dbReference>
<evidence type="ECO:0000256" key="7">
    <source>
        <dbReference type="PROSITE-ProRule" id="PRU01091"/>
    </source>
</evidence>
<dbReference type="SMART" id="SM00862">
    <property type="entry name" value="Trans_reg_C"/>
    <property type="match status" value="1"/>
</dbReference>
<dbReference type="Gene3D" id="1.10.10.10">
    <property type="entry name" value="Winged helix-like DNA-binding domain superfamily/Winged helix DNA-binding domain"/>
    <property type="match status" value="1"/>
</dbReference>
<accession>A0A4U8Q146</accession>
<dbReference type="GO" id="GO:0005829">
    <property type="term" value="C:cytosol"/>
    <property type="evidence" value="ECO:0007669"/>
    <property type="project" value="TreeGrafter"/>
</dbReference>
<evidence type="ECO:0000256" key="3">
    <source>
        <dbReference type="ARBA" id="ARBA00023125"/>
    </source>
</evidence>
<dbReference type="GO" id="GO:0000976">
    <property type="term" value="F:transcription cis-regulatory region binding"/>
    <property type="evidence" value="ECO:0007669"/>
    <property type="project" value="TreeGrafter"/>
</dbReference>
<reference evidence="10 11" key="1">
    <citation type="journal article" date="2019" name="Anaerobe">
        <title>Detection of Robinsoniella peoriensis in multiple bone samples of a trauma patient.</title>
        <authorList>
            <person name="Schrottner P."/>
            <person name="Hartwich K."/>
            <person name="Bunk B."/>
            <person name="Schober I."/>
            <person name="Helbig S."/>
            <person name="Rudolph W.W."/>
            <person name="Gunzer F."/>
        </authorList>
    </citation>
    <scope>NUCLEOTIDE SEQUENCE [LARGE SCALE GENOMIC DNA]</scope>
    <source>
        <strain evidence="10 11">DSM 106044</strain>
    </source>
</reference>
<dbReference type="PROSITE" id="PS50110">
    <property type="entry name" value="RESPONSE_REGULATORY"/>
    <property type="match status" value="1"/>
</dbReference>
<dbReference type="InterPro" id="IPR016032">
    <property type="entry name" value="Sig_transdc_resp-reg_C-effctor"/>
</dbReference>
<dbReference type="RefSeq" id="WP_027292898.1">
    <property type="nucleotide sequence ID" value="NZ_CABMJZ010000039.1"/>
</dbReference>
<dbReference type="PANTHER" id="PTHR48111:SF43">
    <property type="entry name" value="STAGE 0 SPORULATION PROTEIN A HOMOLOG"/>
    <property type="match status" value="1"/>
</dbReference>
<dbReference type="SUPFAM" id="SSF46894">
    <property type="entry name" value="C-terminal effector domain of the bipartite response regulators"/>
    <property type="match status" value="1"/>
</dbReference>
<evidence type="ECO:0000259" key="8">
    <source>
        <dbReference type="PROSITE" id="PS50110"/>
    </source>
</evidence>
<dbReference type="Gene3D" id="6.10.250.690">
    <property type="match status" value="1"/>
</dbReference>
<organism evidence="10 11">
    <name type="scientific">Robinsoniella peoriensis</name>
    <dbReference type="NCBI Taxonomy" id="180332"/>
    <lineage>
        <taxon>Bacteria</taxon>
        <taxon>Bacillati</taxon>
        <taxon>Bacillota</taxon>
        <taxon>Clostridia</taxon>
        <taxon>Lachnospirales</taxon>
        <taxon>Lachnospiraceae</taxon>
        <taxon>Robinsoniella</taxon>
    </lineage>
</organism>
<dbReference type="Pfam" id="PF00486">
    <property type="entry name" value="Trans_reg_C"/>
    <property type="match status" value="1"/>
</dbReference>
<dbReference type="PANTHER" id="PTHR48111">
    <property type="entry name" value="REGULATOR OF RPOS"/>
    <property type="match status" value="1"/>
</dbReference>
<evidence type="ECO:0000256" key="4">
    <source>
        <dbReference type="ARBA" id="ARBA00023163"/>
    </source>
</evidence>
<feature type="domain" description="OmpR/PhoB-type" evidence="9">
    <location>
        <begin position="125"/>
        <end position="221"/>
    </location>
</feature>
<keyword evidence="11" id="KW-1185">Reference proteome</keyword>
<evidence type="ECO:0000256" key="5">
    <source>
        <dbReference type="ARBA" id="ARBA00024867"/>
    </source>
</evidence>
<dbReference type="Gene3D" id="3.40.50.2300">
    <property type="match status" value="1"/>
</dbReference>
<dbReference type="Pfam" id="PF00072">
    <property type="entry name" value="Response_reg"/>
    <property type="match status" value="1"/>
</dbReference>
<dbReference type="InterPro" id="IPR011006">
    <property type="entry name" value="CheY-like_superfamily"/>
</dbReference>
<dbReference type="GO" id="GO:0006355">
    <property type="term" value="P:regulation of DNA-templated transcription"/>
    <property type="evidence" value="ECO:0007669"/>
    <property type="project" value="InterPro"/>
</dbReference>
<keyword evidence="6" id="KW-0597">Phosphoprotein</keyword>
<feature type="modified residue" description="4-aspartylphosphate" evidence="6">
    <location>
        <position position="51"/>
    </location>
</feature>
<evidence type="ECO:0000313" key="11">
    <source>
        <dbReference type="Proteomes" id="UP000306509"/>
    </source>
</evidence>